<dbReference type="RefSeq" id="WP_326278114.1">
    <property type="nucleotide sequence ID" value="NZ_JAYKYV010000004.1"/>
</dbReference>
<gene>
    <name evidence="1" type="ORF">VOP03_06025</name>
</gene>
<comment type="caution">
    <text evidence="1">The sequence shown here is derived from an EMBL/GenBank/DDBJ whole genome shotgun (WGS) entry which is preliminary data.</text>
</comment>
<proteinExistence type="predicted"/>
<evidence type="ECO:0000313" key="1">
    <source>
        <dbReference type="EMBL" id="MEC4264896.1"/>
    </source>
</evidence>
<evidence type="ECO:0000313" key="2">
    <source>
        <dbReference type="Proteomes" id="UP001355298"/>
    </source>
</evidence>
<organism evidence="1 2">
    <name type="scientific">Flagellimonas halotolerans</name>
    <dbReference type="NCBI Taxonomy" id="3112164"/>
    <lineage>
        <taxon>Bacteria</taxon>
        <taxon>Pseudomonadati</taxon>
        <taxon>Bacteroidota</taxon>
        <taxon>Flavobacteriia</taxon>
        <taxon>Flavobacteriales</taxon>
        <taxon>Flavobacteriaceae</taxon>
        <taxon>Flagellimonas</taxon>
    </lineage>
</organism>
<dbReference type="Proteomes" id="UP001355298">
    <property type="component" value="Unassembled WGS sequence"/>
</dbReference>
<name>A0ABU6IP58_9FLAO</name>
<dbReference type="EMBL" id="JAYMGW010000004">
    <property type="protein sequence ID" value="MEC4264896.1"/>
    <property type="molecule type" value="Genomic_DNA"/>
</dbReference>
<reference evidence="1 2" key="1">
    <citation type="submission" date="2024-01" db="EMBL/GenBank/DDBJ databases">
        <title>The strains designed SYSU M86414 and SYSU M84420 isolated from the marine sediment in San Sha City (Hainan Province, China).</title>
        <authorList>
            <person name="Guo D."/>
        </authorList>
    </citation>
    <scope>NUCLEOTIDE SEQUENCE [LARGE SCALE GENOMIC DNA]</scope>
    <source>
        <strain evidence="1 2">SYSU M84420</strain>
    </source>
</reference>
<keyword evidence="2" id="KW-1185">Reference proteome</keyword>
<protein>
    <submittedName>
        <fullName evidence="1">Uncharacterized protein</fullName>
    </submittedName>
</protein>
<sequence length="157" mass="18128">MASSVVLHSGAKARAAIKRTFAICTVRNSGKGNLVKIIVVVDRENWRMCDCTEWRYGRRVYSKGLYVAQTEIGFSIKHHKNSVNLIMPELEGLFRKFMDNEFYTISDRYHQIISAKLLDTKAFKKVLDQTKLFCYECSDTNDNPSKRAREVIEILAR</sequence>
<accession>A0ABU6IP58</accession>